<name>A0A2P2FUF1_AMYLU</name>
<organism evidence="2 3">
    <name type="scientific">Amycolatopsis lurida NRRL 2430</name>
    <dbReference type="NCBI Taxonomy" id="1460371"/>
    <lineage>
        <taxon>Bacteria</taxon>
        <taxon>Bacillati</taxon>
        <taxon>Actinomycetota</taxon>
        <taxon>Actinomycetes</taxon>
        <taxon>Pseudonocardiales</taxon>
        <taxon>Pseudonocardiaceae</taxon>
        <taxon>Amycolatopsis</taxon>
    </lineage>
</organism>
<dbReference type="Proteomes" id="UP000256220">
    <property type="component" value="Unassembled WGS sequence"/>
</dbReference>
<dbReference type="RefSeq" id="WP_034311474.1">
    <property type="nucleotide sequence ID" value="NZ_JFBM01000012.1"/>
</dbReference>
<comment type="caution">
    <text evidence="2">The sequence shown here is derived from an EMBL/GenBank/DDBJ whole genome shotgun (WGS) entry which is preliminary data.</text>
</comment>
<evidence type="ECO:0000256" key="1">
    <source>
        <dbReference type="SAM" id="MobiDB-lite"/>
    </source>
</evidence>
<proteinExistence type="predicted"/>
<evidence type="ECO:0000313" key="3">
    <source>
        <dbReference type="Proteomes" id="UP000256220"/>
    </source>
</evidence>
<evidence type="ECO:0000313" key="2">
    <source>
        <dbReference type="EMBL" id="KFU80346.1"/>
    </source>
</evidence>
<feature type="compositionally biased region" description="Polar residues" evidence="1">
    <location>
        <begin position="1"/>
        <end position="18"/>
    </location>
</feature>
<dbReference type="AlphaFoldDB" id="A0A2P2FUF1"/>
<protein>
    <recommendedName>
        <fullName evidence="4">Bacterial transcriptional activator domain-containing protein</fullName>
    </recommendedName>
</protein>
<dbReference type="EMBL" id="JFBM01000012">
    <property type="protein sequence ID" value="KFU80346.1"/>
    <property type="molecule type" value="Genomic_DNA"/>
</dbReference>
<sequence length="67" mass="7263">MKNSAWTPDRNSSPCTSRSRAHRGLARVASDPETVRDHCERAIALYGELGLPAAEHTEAELAKSSLS</sequence>
<reference evidence="2 3" key="1">
    <citation type="journal article" date="2014" name="Genome Announc.">
        <title>Draft Genome Sequence of Amycolatopsis lurida NRRL 2430, Producer of the Glycopeptide Family Antibiotic Ristocetin.</title>
        <authorList>
            <person name="Kwun M.J."/>
            <person name="Hong H.J."/>
        </authorList>
    </citation>
    <scope>NUCLEOTIDE SEQUENCE [LARGE SCALE GENOMIC DNA]</scope>
    <source>
        <strain evidence="2 3">NRRL 2430</strain>
    </source>
</reference>
<evidence type="ECO:0008006" key="4">
    <source>
        <dbReference type="Google" id="ProtNLM"/>
    </source>
</evidence>
<gene>
    <name evidence="2" type="ORF">BB31_16105</name>
</gene>
<accession>A0A2P2FUF1</accession>
<keyword evidence="3" id="KW-1185">Reference proteome</keyword>
<feature type="region of interest" description="Disordered" evidence="1">
    <location>
        <begin position="1"/>
        <end position="34"/>
    </location>
</feature>